<reference evidence="1" key="1">
    <citation type="submission" date="2019-08" db="EMBL/GenBank/DDBJ databases">
        <authorList>
            <person name="Kucharzyk K."/>
            <person name="Murdoch R.W."/>
            <person name="Higgins S."/>
            <person name="Loffler F."/>
        </authorList>
    </citation>
    <scope>NUCLEOTIDE SEQUENCE</scope>
</reference>
<dbReference type="EMBL" id="VSSQ01020519">
    <property type="protein sequence ID" value="MPM65443.1"/>
    <property type="molecule type" value="Genomic_DNA"/>
</dbReference>
<proteinExistence type="predicted"/>
<evidence type="ECO:0000313" key="1">
    <source>
        <dbReference type="EMBL" id="MPM65443.1"/>
    </source>
</evidence>
<sequence>MPKVIDTTGLEDKKSYCASDSKLLPGTSNTSSATTSFVLIKIKNVAKNATNKTIRDAVFFIISSSVISQTTLIAHNTLRIYITFYYIL</sequence>
<organism evidence="1">
    <name type="scientific">bioreactor metagenome</name>
    <dbReference type="NCBI Taxonomy" id="1076179"/>
    <lineage>
        <taxon>unclassified sequences</taxon>
        <taxon>metagenomes</taxon>
        <taxon>ecological metagenomes</taxon>
    </lineage>
</organism>
<gene>
    <name evidence="1" type="ORF">SDC9_112339</name>
</gene>
<protein>
    <submittedName>
        <fullName evidence="1">Uncharacterized protein</fullName>
    </submittedName>
</protein>
<dbReference type="AlphaFoldDB" id="A0A645BQD3"/>
<comment type="caution">
    <text evidence="1">The sequence shown here is derived from an EMBL/GenBank/DDBJ whole genome shotgun (WGS) entry which is preliminary data.</text>
</comment>
<accession>A0A645BQD3</accession>
<name>A0A645BQD3_9ZZZZ</name>